<dbReference type="GO" id="GO:0007165">
    <property type="term" value="P:signal transduction"/>
    <property type="evidence" value="ECO:0007669"/>
    <property type="project" value="InterPro"/>
</dbReference>
<dbReference type="SUPFAM" id="SSF46785">
    <property type="entry name" value="Winged helix' DNA-binding domain"/>
    <property type="match status" value="1"/>
</dbReference>
<dbReference type="Pfam" id="PF13966">
    <property type="entry name" value="zf-RVT"/>
    <property type="match status" value="1"/>
</dbReference>
<dbReference type="Gene3D" id="3.40.50.10140">
    <property type="entry name" value="Toll/interleukin-1 receptor homology (TIR) domain"/>
    <property type="match status" value="1"/>
</dbReference>
<dbReference type="InterPro" id="IPR003593">
    <property type="entry name" value="AAA+_ATPase"/>
</dbReference>
<evidence type="ECO:0000256" key="1">
    <source>
        <dbReference type="ARBA" id="ARBA00022614"/>
    </source>
</evidence>
<dbReference type="InterPro" id="IPR027417">
    <property type="entry name" value="P-loop_NTPase"/>
</dbReference>
<dbReference type="Gene3D" id="1.10.8.430">
    <property type="entry name" value="Helical domain of apoptotic protease-activating factors"/>
    <property type="match status" value="1"/>
</dbReference>
<dbReference type="InterPro" id="IPR035897">
    <property type="entry name" value="Toll_tir_struct_dom_sf"/>
</dbReference>
<feature type="domain" description="TIR" evidence="6">
    <location>
        <begin position="18"/>
        <end position="183"/>
    </location>
</feature>
<dbReference type="Pfam" id="PF01582">
    <property type="entry name" value="TIR"/>
    <property type="match status" value="1"/>
</dbReference>
<dbReference type="GO" id="GO:0006952">
    <property type="term" value="P:defense response"/>
    <property type="evidence" value="ECO:0007669"/>
    <property type="project" value="UniProtKB-KW"/>
</dbReference>
<protein>
    <recommendedName>
        <fullName evidence="6">TIR domain-containing protein</fullName>
    </recommendedName>
</protein>
<comment type="caution">
    <text evidence="7">The sequence shown here is derived from an EMBL/GenBank/DDBJ whole genome shotgun (WGS) entry which is preliminary data.</text>
</comment>
<dbReference type="PROSITE" id="PS50104">
    <property type="entry name" value="TIR"/>
    <property type="match status" value="1"/>
</dbReference>
<dbReference type="GO" id="GO:0043531">
    <property type="term" value="F:ADP binding"/>
    <property type="evidence" value="ECO:0007669"/>
    <property type="project" value="InterPro"/>
</dbReference>
<sequence length="1294" mass="148726">MALLTNQRALSLPFTQPCKYDVFLSFRGEDTRNNFISNLNGILRHNGINTFMDDELQRGEKISAELFEAIESSNISIIVFSKNYATSTWCLDELVKILECKKKGQVVFPVFYKVDPSEVRSQKGKFGEALAKHEESFKYDTTKVQGWKAALNEAGNLSGWHYKNDLPQFTFIQKIFEGISSAKLKWLKVFVIKYPVGIDSRVDEISCCLDIELNDVRMLVIHGLPGIGKTTIAKAIFNLIAHRFEGSSFLEDVRESSKTNDGVLQLQEALYYEILGGRNLNVHGVSKRINVIMEKLQHKKILLILDDVDKLVQVENLFGPWNQFASGSRIIITTREKKLLSTLGEDCRLFYYEVKELDECESRELFCQHAFKRNKPIEDYSELVHQFIGYAKGLPLVLKIIGADLYGENVQCWKSALDKYKRIPHSDIQEVLKISYDGLDQIQRNIFLDIACFLKGFHKNLVVDILHSSNFVSPYYDIEKLINKSLIDVAKDGKLLVHDLIQQMGFEIDRQEAEVSKKHRRLSCYEDALEVLNGDTGLDEIRGITLSLPQPRKMRLNLEKMRSLKYLIIRNVICEDLKYFPNELRLLDWNEFPLLSLPSTFEPTKLVALKMPWSHIELDEHFERCRFETLKYMDFAYCKNITKVPDLSVIAPNIKKLELHKCINLVEIHQSIGFLEKLEHWNLNYCHNLKILPTKLQLKSLKGIYLFGQESLDQGTERLALLSSIGYHTALRELSISLKNVKDVPSSISHLQNLRYLSMYDCEEFPKVMDTPACFPNLEHLIIVYGNLTTLPEIAIIFPQLKILGLEGCWNLLKIPRLPHCIQCVTARGCNSLNSQSRRRLLNQFGEFIGLQQNMVCARGIRHQDSDSETNFESESEFDFDEATSETGSAFETNSNPEADNEAVSEFELDEATSETDSTWKLYDDYFLTLPGTKIPKWWFNHQSVGSSVSFSVGRKLPSFASCVALKVERKDDVPDEFPKFTCSVYMCINGFERLLQYCVFDIFPSSFMWVYYRRDGYLKGIILGDWNDIEIRFECSKYDPKIGKITIERCGVHVSCICPPCNSAANKVAQIRIHERLKPSFDERLKMFLCRVAAEVLPFEKKLVGCLKTQDAHCPLCEIAEDSLLHLFQTCPYAKGVWYGGRWGFRVEKIQAQSVMEFVEHIIDPPSELLAERITKDEFTLFAVVAMKILWMAREEALFSNSKANINQLAHRLNKQYEFYLRSLTKEQNRGSAWTKPLDQWVKLNFDASCDQNNVGLAVVLKDHDGNGRAIRRGININGKMGTPMAKEDRKLW</sequence>
<dbReference type="SUPFAM" id="SSF52200">
    <property type="entry name" value="Toll/Interleukin receptor TIR domain"/>
    <property type="match status" value="1"/>
</dbReference>
<dbReference type="SMART" id="SM00255">
    <property type="entry name" value="TIR"/>
    <property type="match status" value="1"/>
</dbReference>
<dbReference type="EMBL" id="JAXUIC010000003">
    <property type="protein sequence ID" value="KAK4596401.1"/>
    <property type="molecule type" value="Genomic_DNA"/>
</dbReference>
<feature type="compositionally biased region" description="Polar residues" evidence="5">
    <location>
        <begin position="887"/>
        <end position="898"/>
    </location>
</feature>
<accession>A0AAN7FSC7</accession>
<dbReference type="PANTHER" id="PTHR11017:SF570">
    <property type="entry name" value="DISEASE RESISTANCE PROTEIN (TIR-NBS CLASS)-RELATED"/>
    <property type="match status" value="1"/>
</dbReference>
<dbReference type="CDD" id="cd00009">
    <property type="entry name" value="AAA"/>
    <property type="match status" value="1"/>
</dbReference>
<dbReference type="EMBL" id="JAXUIC010000003">
    <property type="protein sequence ID" value="KAK4596400.1"/>
    <property type="molecule type" value="Genomic_DNA"/>
</dbReference>
<evidence type="ECO:0000256" key="2">
    <source>
        <dbReference type="ARBA" id="ARBA00022737"/>
    </source>
</evidence>
<dbReference type="SMART" id="SM00382">
    <property type="entry name" value="AAA"/>
    <property type="match status" value="1"/>
</dbReference>
<dbReference type="Pfam" id="PF23282">
    <property type="entry name" value="WHD_ROQ1"/>
    <property type="match status" value="1"/>
</dbReference>
<evidence type="ECO:0000313" key="8">
    <source>
        <dbReference type="Proteomes" id="UP001324115"/>
    </source>
</evidence>
<dbReference type="InterPro" id="IPR042197">
    <property type="entry name" value="Apaf_helical"/>
</dbReference>
<dbReference type="InterPro" id="IPR058192">
    <property type="entry name" value="WHD_ROQ1-like"/>
</dbReference>
<evidence type="ECO:0000256" key="4">
    <source>
        <dbReference type="ARBA" id="ARBA00023027"/>
    </source>
</evidence>
<dbReference type="Gene3D" id="3.40.50.300">
    <property type="entry name" value="P-loop containing nucleotide triphosphate hydrolases"/>
    <property type="match status" value="1"/>
</dbReference>
<organism evidence="7 8">
    <name type="scientific">Quercus rubra</name>
    <name type="common">Northern red oak</name>
    <name type="synonym">Quercus borealis</name>
    <dbReference type="NCBI Taxonomy" id="3512"/>
    <lineage>
        <taxon>Eukaryota</taxon>
        <taxon>Viridiplantae</taxon>
        <taxon>Streptophyta</taxon>
        <taxon>Embryophyta</taxon>
        <taxon>Tracheophyta</taxon>
        <taxon>Spermatophyta</taxon>
        <taxon>Magnoliopsida</taxon>
        <taxon>eudicotyledons</taxon>
        <taxon>Gunneridae</taxon>
        <taxon>Pentapetalae</taxon>
        <taxon>rosids</taxon>
        <taxon>fabids</taxon>
        <taxon>Fagales</taxon>
        <taxon>Fagaceae</taxon>
        <taxon>Quercus</taxon>
    </lineage>
</organism>
<keyword evidence="1" id="KW-0433">Leucine-rich repeat</keyword>
<feature type="region of interest" description="Disordered" evidence="5">
    <location>
        <begin position="866"/>
        <end position="899"/>
    </location>
</feature>
<dbReference type="InterPro" id="IPR044974">
    <property type="entry name" value="Disease_R_plants"/>
</dbReference>
<dbReference type="Proteomes" id="UP001324115">
    <property type="component" value="Unassembled WGS sequence"/>
</dbReference>
<dbReference type="Gene3D" id="3.80.10.10">
    <property type="entry name" value="Ribonuclease Inhibitor"/>
    <property type="match status" value="2"/>
</dbReference>
<reference evidence="7 8" key="1">
    <citation type="journal article" date="2023" name="G3 (Bethesda)">
        <title>A haplotype-resolved chromosome-scale genome for Quercus rubra L. provides insights into the genetics of adaptive traits for red oak species.</title>
        <authorList>
            <person name="Kapoor B."/>
            <person name="Jenkins J."/>
            <person name="Schmutz J."/>
            <person name="Zhebentyayeva T."/>
            <person name="Kuelheim C."/>
            <person name="Coggeshall M."/>
            <person name="Heim C."/>
            <person name="Lasky J.R."/>
            <person name="Leites L."/>
            <person name="Islam-Faridi N."/>
            <person name="Romero-Severson J."/>
            <person name="DeLeo V.L."/>
            <person name="Lucas S.M."/>
            <person name="Lazic D."/>
            <person name="Gailing O."/>
            <person name="Carlson J."/>
            <person name="Staton M."/>
        </authorList>
    </citation>
    <scope>NUCLEOTIDE SEQUENCE [LARGE SCALE GENOMIC DNA]</scope>
    <source>
        <strain evidence="7">Pseudo-F2</strain>
    </source>
</reference>
<keyword evidence="3" id="KW-0611">Plant defense</keyword>
<dbReference type="InterPro" id="IPR000157">
    <property type="entry name" value="TIR_dom"/>
</dbReference>
<dbReference type="PRINTS" id="PR00364">
    <property type="entry name" value="DISEASERSIST"/>
</dbReference>
<dbReference type="FunFam" id="3.40.50.10140:FF:000007">
    <property type="entry name" value="Disease resistance protein (TIR-NBS-LRR class)"/>
    <property type="match status" value="1"/>
</dbReference>
<dbReference type="InterPro" id="IPR002182">
    <property type="entry name" value="NB-ARC"/>
</dbReference>
<dbReference type="InterPro" id="IPR026960">
    <property type="entry name" value="RVT-Znf"/>
</dbReference>
<dbReference type="EMBL" id="JAXUIC010000003">
    <property type="protein sequence ID" value="KAK4596399.1"/>
    <property type="molecule type" value="Genomic_DNA"/>
</dbReference>
<dbReference type="InterPro" id="IPR032675">
    <property type="entry name" value="LRR_dom_sf"/>
</dbReference>
<evidence type="ECO:0000259" key="6">
    <source>
        <dbReference type="PROSITE" id="PS50104"/>
    </source>
</evidence>
<keyword evidence="4" id="KW-0520">NAD</keyword>
<evidence type="ECO:0000256" key="3">
    <source>
        <dbReference type="ARBA" id="ARBA00022821"/>
    </source>
</evidence>
<dbReference type="PANTHER" id="PTHR11017">
    <property type="entry name" value="LEUCINE-RICH REPEAT-CONTAINING PROTEIN"/>
    <property type="match status" value="1"/>
</dbReference>
<evidence type="ECO:0000313" key="7">
    <source>
        <dbReference type="EMBL" id="KAK4596401.1"/>
    </source>
</evidence>
<dbReference type="SUPFAM" id="SSF52540">
    <property type="entry name" value="P-loop containing nucleoside triphosphate hydrolases"/>
    <property type="match status" value="1"/>
</dbReference>
<feature type="compositionally biased region" description="Acidic residues" evidence="5">
    <location>
        <begin position="867"/>
        <end position="884"/>
    </location>
</feature>
<gene>
    <name evidence="7" type="ORF">RGQ29_014433</name>
</gene>
<name>A0AAN7FSC7_QUERU</name>
<keyword evidence="2" id="KW-0677">Repeat</keyword>
<proteinExistence type="predicted"/>
<dbReference type="InterPro" id="IPR036390">
    <property type="entry name" value="WH_DNA-bd_sf"/>
</dbReference>
<dbReference type="Pfam" id="PF00931">
    <property type="entry name" value="NB-ARC"/>
    <property type="match status" value="1"/>
</dbReference>
<evidence type="ECO:0000256" key="5">
    <source>
        <dbReference type="SAM" id="MobiDB-lite"/>
    </source>
</evidence>
<keyword evidence="8" id="KW-1185">Reference proteome</keyword>
<dbReference type="SUPFAM" id="SSF52058">
    <property type="entry name" value="L domain-like"/>
    <property type="match status" value="1"/>
</dbReference>